<keyword evidence="4" id="KW-0862">Zinc</keyword>
<evidence type="ECO:0000256" key="2">
    <source>
        <dbReference type="ARBA" id="ARBA00022723"/>
    </source>
</evidence>
<gene>
    <name evidence="6" type="ORF">ABR69_02805</name>
</gene>
<evidence type="ECO:0000259" key="5">
    <source>
        <dbReference type="SMART" id="SM00235"/>
    </source>
</evidence>
<dbReference type="SUPFAM" id="SSF55486">
    <property type="entry name" value="Metalloproteases ('zincins'), catalytic domain"/>
    <property type="match status" value="1"/>
</dbReference>
<feature type="domain" description="Peptidase metallopeptidase" evidence="5">
    <location>
        <begin position="31"/>
        <end position="204"/>
    </location>
</feature>
<organism evidence="6 7">
    <name type="scientific">OM182 bacterium BACL3 MAG-120507-bin80</name>
    <dbReference type="NCBI Taxonomy" id="1655577"/>
    <lineage>
        <taxon>Bacteria</taxon>
        <taxon>Pseudomonadati</taxon>
        <taxon>Pseudomonadota</taxon>
        <taxon>Gammaproteobacteria</taxon>
        <taxon>OMG group</taxon>
        <taxon>OM182 clade</taxon>
    </lineage>
</organism>
<dbReference type="GO" id="GO:0008270">
    <property type="term" value="F:zinc ion binding"/>
    <property type="evidence" value="ECO:0007669"/>
    <property type="project" value="InterPro"/>
</dbReference>
<evidence type="ECO:0000256" key="3">
    <source>
        <dbReference type="ARBA" id="ARBA00022801"/>
    </source>
</evidence>
<evidence type="ECO:0000256" key="4">
    <source>
        <dbReference type="ARBA" id="ARBA00022833"/>
    </source>
</evidence>
<dbReference type="AlphaFoldDB" id="A0A0R2SGY6"/>
<dbReference type="Gene3D" id="3.40.390.10">
    <property type="entry name" value="Collagenase (Catalytic Domain)"/>
    <property type="match status" value="1"/>
</dbReference>
<sequence length="484" mass="51604">MAAIGSRILALIAVSLALFFVGVQSAAFEISGSKWKGGKTDFYVSLTGESPSGIAWHDSFLAAIADWDDDTVFDFNVIEQAIDPCLEDGLNSVDFTDEVCGSEYGASTLAVTLRRLSSTLLGEPNIFEADIVINSDVRYDIYDGLLYPGSNRRIDFRRVAIHELGHVIGLEHESRELAIMAPTIGDIDRPTEDDFAGVDALYTALESCTQNTLVLGTITNSLADGDCTVAQITAGGTDFSYIDLYRIDLEKAATLSLTMTSSALDSVLLISDLNLTVIDYDDKSAEGCSSTLTRQLDPGSYLVLANTFDKQVDPACVTEGDYSLTAHYQSGYPLPLGAAISTSDTPARGIITGAASNSSGAFYQTRFSADESIKVNGEIAIAAQDIGEAGFVVAAALTGDQVFALNSAGIFVERANNASPFPKHRTGELRAIETVLMLDAVVPESLGITELDVDFLLGYGLDSDPSTIFYNSTPIKMVIEPSTP</sequence>
<evidence type="ECO:0000313" key="7">
    <source>
        <dbReference type="Proteomes" id="UP000051934"/>
    </source>
</evidence>
<dbReference type="InterPro" id="IPR024079">
    <property type="entry name" value="MetalloPept_cat_dom_sf"/>
</dbReference>
<accession>A0A0R2SGY6</accession>
<comment type="caution">
    <text evidence="6">The sequence shown here is derived from an EMBL/GenBank/DDBJ whole genome shotgun (WGS) entry which is preliminary data.</text>
</comment>
<keyword evidence="3" id="KW-0378">Hydrolase</keyword>
<name>A0A0R2SGY6_9GAMM</name>
<protein>
    <recommendedName>
        <fullName evidence="5">Peptidase metallopeptidase domain-containing protein</fullName>
    </recommendedName>
</protein>
<dbReference type="SMART" id="SM00235">
    <property type="entry name" value="ZnMc"/>
    <property type="match status" value="1"/>
</dbReference>
<dbReference type="InterPro" id="IPR001818">
    <property type="entry name" value="Pept_M10_metallopeptidase"/>
</dbReference>
<dbReference type="Pfam" id="PF00413">
    <property type="entry name" value="Peptidase_M10"/>
    <property type="match status" value="1"/>
</dbReference>
<dbReference type="Proteomes" id="UP000051934">
    <property type="component" value="Unassembled WGS sequence"/>
</dbReference>
<reference evidence="6 7" key="1">
    <citation type="submission" date="2015-10" db="EMBL/GenBank/DDBJ databases">
        <title>Metagenome-Assembled Genomes uncover a global brackish microbiome.</title>
        <authorList>
            <person name="Hugerth L.W."/>
            <person name="Larsson J."/>
            <person name="Alneberg J."/>
            <person name="Lindh M.V."/>
            <person name="Legrand C."/>
            <person name="Pinhassi J."/>
            <person name="Andersson A.F."/>
        </authorList>
    </citation>
    <scope>NUCLEOTIDE SEQUENCE [LARGE SCALE GENOMIC DNA]</scope>
    <source>
        <strain evidence="6">BACL4 MAG-120507-bin80</strain>
    </source>
</reference>
<keyword evidence="1" id="KW-0645">Protease</keyword>
<dbReference type="PRINTS" id="PR00138">
    <property type="entry name" value="MATRIXIN"/>
</dbReference>
<evidence type="ECO:0000313" key="6">
    <source>
        <dbReference type="EMBL" id="KRO72029.1"/>
    </source>
</evidence>
<dbReference type="GO" id="GO:0031012">
    <property type="term" value="C:extracellular matrix"/>
    <property type="evidence" value="ECO:0007669"/>
    <property type="project" value="InterPro"/>
</dbReference>
<dbReference type="GO" id="GO:0004222">
    <property type="term" value="F:metalloendopeptidase activity"/>
    <property type="evidence" value="ECO:0007669"/>
    <property type="project" value="InterPro"/>
</dbReference>
<dbReference type="Gene3D" id="2.60.120.380">
    <property type="match status" value="1"/>
</dbReference>
<proteinExistence type="predicted"/>
<keyword evidence="2" id="KW-0479">Metal-binding</keyword>
<dbReference type="InterPro" id="IPR021190">
    <property type="entry name" value="Pept_M10A"/>
</dbReference>
<dbReference type="InterPro" id="IPR006026">
    <property type="entry name" value="Peptidase_Metallo"/>
</dbReference>
<evidence type="ECO:0000256" key="1">
    <source>
        <dbReference type="ARBA" id="ARBA00022670"/>
    </source>
</evidence>
<dbReference type="GO" id="GO:0006508">
    <property type="term" value="P:proteolysis"/>
    <property type="evidence" value="ECO:0007669"/>
    <property type="project" value="UniProtKB-KW"/>
</dbReference>
<dbReference type="EMBL" id="LIBB01000106">
    <property type="protein sequence ID" value="KRO72029.1"/>
    <property type="molecule type" value="Genomic_DNA"/>
</dbReference>